<name>A0A0K8RN70_IXORI</name>
<sequence>MLFVLFAVVLILPAFQGEGFSSAAQGCYTSLMLGNGRTACQLAGYNYLRGLNYGRCQVMCDDDDSKVVQLPTYVCPNGRLPSPCYVTGGFQRWVEEINRKKNDIVRTWCNCG</sequence>
<dbReference type="EMBL" id="GADI01001799">
    <property type="protein sequence ID" value="JAA72009.1"/>
    <property type="molecule type" value="mRNA"/>
</dbReference>
<evidence type="ECO:0000313" key="2">
    <source>
        <dbReference type="EMBL" id="JAA72009.1"/>
    </source>
</evidence>
<protein>
    <submittedName>
        <fullName evidence="2">Putative ixodes 10 kDa peptide protein</fullName>
    </submittedName>
</protein>
<keyword evidence="1" id="KW-0732">Signal</keyword>
<feature type="chain" id="PRO_5005518765" evidence="1">
    <location>
        <begin position="18"/>
        <end position="112"/>
    </location>
</feature>
<accession>A0A0K8RN70</accession>
<feature type="signal peptide" evidence="1">
    <location>
        <begin position="1"/>
        <end position="17"/>
    </location>
</feature>
<reference evidence="2" key="1">
    <citation type="submission" date="2012-12" db="EMBL/GenBank/DDBJ databases">
        <title>Identification and characterization of a phenylalanine ammonia-lyase gene family in Isatis indigotica Fort.</title>
        <authorList>
            <person name="Liu Q."/>
            <person name="Chen J."/>
            <person name="Zhou X."/>
            <person name="Di P."/>
            <person name="Xiao Y."/>
            <person name="Xuan H."/>
            <person name="Zhang L."/>
            <person name="Chen W."/>
        </authorList>
    </citation>
    <scope>NUCLEOTIDE SEQUENCE</scope>
    <source>
        <tissue evidence="2">Salivary gland</tissue>
    </source>
</reference>
<proteinExistence type="evidence at transcript level"/>
<evidence type="ECO:0000256" key="1">
    <source>
        <dbReference type="SAM" id="SignalP"/>
    </source>
</evidence>
<dbReference type="AlphaFoldDB" id="A0A0K8RN70"/>
<organism evidence="2">
    <name type="scientific">Ixodes ricinus</name>
    <name type="common">Common tick</name>
    <name type="synonym">Acarus ricinus</name>
    <dbReference type="NCBI Taxonomy" id="34613"/>
    <lineage>
        <taxon>Eukaryota</taxon>
        <taxon>Metazoa</taxon>
        <taxon>Ecdysozoa</taxon>
        <taxon>Arthropoda</taxon>
        <taxon>Chelicerata</taxon>
        <taxon>Arachnida</taxon>
        <taxon>Acari</taxon>
        <taxon>Parasitiformes</taxon>
        <taxon>Ixodida</taxon>
        <taxon>Ixodoidea</taxon>
        <taxon>Ixodidae</taxon>
        <taxon>Ixodinae</taxon>
        <taxon>Ixodes</taxon>
    </lineage>
</organism>